<dbReference type="PANTHER" id="PTHR23199">
    <property type="entry name" value="NEUROTROPHIN 1-RELATED"/>
    <property type="match status" value="1"/>
</dbReference>
<keyword evidence="1 5" id="KW-0732">Signal</keyword>
<dbReference type="AlphaFoldDB" id="A0A8S1CUV9"/>
<comment type="caution">
    <text evidence="7">The sequence shown here is derived from an EMBL/GenBank/DDBJ whole genome shotgun (WGS) entry which is preliminary data.</text>
</comment>
<dbReference type="Proteomes" id="UP000494165">
    <property type="component" value="Unassembled WGS sequence"/>
</dbReference>
<keyword evidence="3" id="KW-0325">Glycoprotein</keyword>
<feature type="chain" id="PRO_5035728131" description="Spaetzle domain-containing protein" evidence="5">
    <location>
        <begin position="24"/>
        <end position="893"/>
    </location>
</feature>
<reference evidence="7 8" key="1">
    <citation type="submission" date="2020-04" db="EMBL/GenBank/DDBJ databases">
        <authorList>
            <person name="Alioto T."/>
            <person name="Alioto T."/>
            <person name="Gomez Garrido J."/>
        </authorList>
    </citation>
    <scope>NUCLEOTIDE SEQUENCE [LARGE SCALE GENOMIC DNA]</scope>
</reference>
<keyword evidence="2" id="KW-1015">Disulfide bond</keyword>
<evidence type="ECO:0000256" key="2">
    <source>
        <dbReference type="ARBA" id="ARBA00023157"/>
    </source>
</evidence>
<feature type="compositionally biased region" description="Pro residues" evidence="4">
    <location>
        <begin position="378"/>
        <end position="395"/>
    </location>
</feature>
<proteinExistence type="predicted"/>
<evidence type="ECO:0000256" key="3">
    <source>
        <dbReference type="ARBA" id="ARBA00023180"/>
    </source>
</evidence>
<keyword evidence="8" id="KW-1185">Reference proteome</keyword>
<feature type="compositionally biased region" description="Polar residues" evidence="4">
    <location>
        <begin position="679"/>
        <end position="700"/>
    </location>
</feature>
<dbReference type="SUPFAM" id="SSF57501">
    <property type="entry name" value="Cystine-knot cytokines"/>
    <property type="match status" value="1"/>
</dbReference>
<dbReference type="Pfam" id="PF16077">
    <property type="entry name" value="Spaetzle"/>
    <property type="match status" value="1"/>
</dbReference>
<feature type="region of interest" description="Disordered" evidence="4">
    <location>
        <begin position="210"/>
        <end position="444"/>
    </location>
</feature>
<dbReference type="InterPro" id="IPR029034">
    <property type="entry name" value="Cystine-knot_cytokine"/>
</dbReference>
<dbReference type="InterPro" id="IPR052444">
    <property type="entry name" value="Spz/Toll_ligand-like"/>
</dbReference>
<dbReference type="GO" id="GO:0005615">
    <property type="term" value="C:extracellular space"/>
    <property type="evidence" value="ECO:0007669"/>
    <property type="project" value="UniProtKB-ARBA"/>
</dbReference>
<dbReference type="GO" id="GO:0021556">
    <property type="term" value="P:central nervous system formation"/>
    <property type="evidence" value="ECO:0007669"/>
    <property type="project" value="TreeGrafter"/>
</dbReference>
<dbReference type="InterPro" id="IPR032104">
    <property type="entry name" value="Spaetzle"/>
</dbReference>
<sequence>MIIRVSAVTALLFFAAVSCDTEANNRQQRIIRKPPPDSARFGSGPPSVGPNFRPPSNFRPPNPNPTAAASAKKPVFVNRPKGPAIGPKVEYGFTPISSPVGAESVQAPQQIENNNKKPLIINVQSAAPSQNGPASFSFQNSNQQVVEGTFKEKPSFAPPKQTFSAQPQQSSDTQLGFGGAFSFNQPVGAKINFEPEQPAFSKNPFQQSFEGSVITAGPPKPVAQNNFPAQPEQPPSFPSFNKDPSSGFPSFNKEPSNGFSNSRPREQAPFSKQPPPQGSFVKAPPKPGKEHFANFPPQHQKPSNERFVGEGGPFRAPSFESKKVIHAPPPPIFRGPPPPAPSKNKLVHQKPNPSFEIQKASVIGPFSGPPVRTLKPVSKPPPPSYKQGPPQPPKEAPTNAQENPEFSNFPPPGFGSGQPIHQEVKTQVAPVQHLPAESPNFAQESNPQIFNQNYQTVQVQQARPQPPPQVPQIPSHIQLQLPANNGPAGQGQQHHFQFQNTQPQFQNAQPQFQNTQPQFQNSHNQPQFQLPANFHNAQPQLQLPAGFQNNQPQLQLPAGFQNVQLPASFGAQQDNKFANPFLNAFPSSHGGAAGIPQFSSLPQRLNPATLGGFSAPGVASQLGLPSAYSQFSPGLAQLYKGILPVQQFPAGTAAGSNYPFSSAGVNPFLNPLRSSVPTALSTHSSGGVPQFQPLPNSLNFPDQDEDEQDLAASHKHKKVVAAPLDSGNNTKSKKTTLKDILAQDCNGAEDFGYCASPPRYPTQQIKTVLKQCAEELAGILEQSEEEHHVAKRETTAPEQFTWTTEACSSTMATVEPGYARDSKGKWLVVVQQASKGVHQRVDVDVCGSEGGDCGCKQYFETKNLVAWDPDHPNDCPTVRTFKFPSKCDCPPQQ</sequence>
<dbReference type="GO" id="GO:0005121">
    <property type="term" value="F:Toll binding"/>
    <property type="evidence" value="ECO:0007669"/>
    <property type="project" value="TreeGrafter"/>
</dbReference>
<accession>A0A8S1CUV9</accession>
<feature type="compositionally biased region" description="Polar residues" evidence="4">
    <location>
        <begin position="161"/>
        <end position="174"/>
    </location>
</feature>
<feature type="domain" description="Spaetzle" evidence="6">
    <location>
        <begin position="805"/>
        <end position="889"/>
    </location>
</feature>
<dbReference type="PROSITE" id="PS51257">
    <property type="entry name" value="PROKAR_LIPOPROTEIN"/>
    <property type="match status" value="1"/>
</dbReference>
<evidence type="ECO:0000259" key="6">
    <source>
        <dbReference type="Pfam" id="PF16077"/>
    </source>
</evidence>
<feature type="signal peptide" evidence="5">
    <location>
        <begin position="1"/>
        <end position="23"/>
    </location>
</feature>
<dbReference type="EMBL" id="CADEPI010000073">
    <property type="protein sequence ID" value="CAB3372557.1"/>
    <property type="molecule type" value="Genomic_DNA"/>
</dbReference>
<evidence type="ECO:0000256" key="1">
    <source>
        <dbReference type="ARBA" id="ARBA00022729"/>
    </source>
</evidence>
<dbReference type="GO" id="GO:0008083">
    <property type="term" value="F:growth factor activity"/>
    <property type="evidence" value="ECO:0007669"/>
    <property type="project" value="TreeGrafter"/>
</dbReference>
<evidence type="ECO:0000313" key="8">
    <source>
        <dbReference type="Proteomes" id="UP000494165"/>
    </source>
</evidence>
<feature type="region of interest" description="Disordered" evidence="4">
    <location>
        <begin position="679"/>
        <end position="708"/>
    </location>
</feature>
<gene>
    <name evidence="7" type="ORF">CLODIP_2_CD12827</name>
</gene>
<feature type="compositionally biased region" description="Polar residues" evidence="4">
    <location>
        <begin position="238"/>
        <end position="262"/>
    </location>
</feature>
<dbReference type="OrthoDB" id="8196662at2759"/>
<evidence type="ECO:0000256" key="4">
    <source>
        <dbReference type="SAM" id="MobiDB-lite"/>
    </source>
</evidence>
<feature type="compositionally biased region" description="Pro residues" evidence="4">
    <location>
        <begin position="327"/>
        <end position="341"/>
    </location>
</feature>
<feature type="region of interest" description="Disordered" evidence="4">
    <location>
        <begin position="153"/>
        <end position="181"/>
    </location>
</feature>
<dbReference type="Gene3D" id="2.10.90.10">
    <property type="entry name" value="Cystine-knot cytokines"/>
    <property type="match status" value="1"/>
</dbReference>
<dbReference type="PANTHER" id="PTHR23199:SF12">
    <property type="entry name" value="NEUROTROPHIN 1-RELATED"/>
    <property type="match status" value="1"/>
</dbReference>
<protein>
    <recommendedName>
        <fullName evidence="6">Spaetzle domain-containing protein</fullName>
    </recommendedName>
</protein>
<name>A0A8S1CUV9_9INSE</name>
<organism evidence="7 8">
    <name type="scientific">Cloeon dipterum</name>
    <dbReference type="NCBI Taxonomy" id="197152"/>
    <lineage>
        <taxon>Eukaryota</taxon>
        <taxon>Metazoa</taxon>
        <taxon>Ecdysozoa</taxon>
        <taxon>Arthropoda</taxon>
        <taxon>Hexapoda</taxon>
        <taxon>Insecta</taxon>
        <taxon>Pterygota</taxon>
        <taxon>Palaeoptera</taxon>
        <taxon>Ephemeroptera</taxon>
        <taxon>Pisciforma</taxon>
        <taxon>Baetidae</taxon>
        <taxon>Cloeon</taxon>
    </lineage>
</organism>
<dbReference type="GO" id="GO:0045087">
    <property type="term" value="P:innate immune response"/>
    <property type="evidence" value="ECO:0007669"/>
    <property type="project" value="TreeGrafter"/>
</dbReference>
<feature type="region of interest" description="Disordered" evidence="4">
    <location>
        <begin position="24"/>
        <end position="72"/>
    </location>
</feature>
<evidence type="ECO:0000256" key="5">
    <source>
        <dbReference type="SAM" id="SignalP"/>
    </source>
</evidence>
<evidence type="ECO:0000313" key="7">
    <source>
        <dbReference type="EMBL" id="CAB3372557.1"/>
    </source>
</evidence>